<sequence>MHCSDFIITEPPPAFFSYFLSLLNRIIKSSVCAFAAYIFVCMFRSKPI</sequence>
<dbReference type="Proteomes" id="UP000004756">
    <property type="component" value="Unassembled WGS sequence"/>
</dbReference>
<gene>
    <name evidence="2" type="ORF">CLOSTASPAR_05235</name>
</gene>
<feature type="transmembrane region" description="Helical" evidence="1">
    <location>
        <begin position="26"/>
        <end position="43"/>
    </location>
</feature>
<keyword evidence="1" id="KW-0812">Transmembrane</keyword>
<evidence type="ECO:0000313" key="2">
    <source>
        <dbReference type="EMBL" id="EEG52693.1"/>
    </source>
</evidence>
<proteinExistence type="predicted"/>
<name>C0D7I7_9FIRM</name>
<dbReference type="AlphaFoldDB" id="C0D7I7"/>
<organism evidence="2 3">
    <name type="scientific">[Clostridium] asparagiforme DSM 15981</name>
    <dbReference type="NCBI Taxonomy" id="518636"/>
    <lineage>
        <taxon>Bacteria</taxon>
        <taxon>Bacillati</taxon>
        <taxon>Bacillota</taxon>
        <taxon>Clostridia</taxon>
        <taxon>Lachnospirales</taxon>
        <taxon>Lachnospiraceae</taxon>
        <taxon>Enterocloster</taxon>
    </lineage>
</organism>
<keyword evidence="1" id="KW-1133">Transmembrane helix</keyword>
<evidence type="ECO:0000256" key="1">
    <source>
        <dbReference type="SAM" id="Phobius"/>
    </source>
</evidence>
<accession>C0D7I7</accession>
<comment type="caution">
    <text evidence="2">The sequence shown here is derived from an EMBL/GenBank/DDBJ whole genome shotgun (WGS) entry which is preliminary data.</text>
</comment>
<dbReference type="HOGENOM" id="CLU_3151089_0_0_9"/>
<protein>
    <submittedName>
        <fullName evidence="2">Uncharacterized protein</fullName>
    </submittedName>
</protein>
<evidence type="ECO:0000313" key="3">
    <source>
        <dbReference type="Proteomes" id="UP000004756"/>
    </source>
</evidence>
<dbReference type="EMBL" id="ACCJ01000435">
    <property type="protein sequence ID" value="EEG52693.1"/>
    <property type="molecule type" value="Genomic_DNA"/>
</dbReference>
<reference evidence="2 3" key="1">
    <citation type="submission" date="2009-02" db="EMBL/GenBank/DDBJ databases">
        <title>Draft genome sequence of Clostridium asparagiforme (DSM 15981).</title>
        <authorList>
            <person name="Sudarsanam P."/>
            <person name="Ley R."/>
            <person name="Guruge J."/>
            <person name="Turnbaugh P.J."/>
            <person name="Mahowald M."/>
            <person name="Liep D."/>
            <person name="Gordon J."/>
        </authorList>
    </citation>
    <scope>NUCLEOTIDE SEQUENCE [LARGE SCALE GENOMIC DNA]</scope>
    <source>
        <strain evidence="2 3">DSM 15981</strain>
    </source>
</reference>
<keyword evidence="3" id="KW-1185">Reference proteome</keyword>
<keyword evidence="1" id="KW-0472">Membrane</keyword>